<dbReference type="PRINTS" id="PR00014">
    <property type="entry name" value="FNTYPEIII"/>
</dbReference>
<evidence type="ECO:0000259" key="8">
    <source>
        <dbReference type="PROSITE" id="PS50853"/>
    </source>
</evidence>
<accession>A0A919W6S3</accession>
<dbReference type="SUPFAM" id="SSF103088">
    <property type="entry name" value="OmpA-like"/>
    <property type="match status" value="1"/>
</dbReference>
<feature type="compositionally biased region" description="Polar residues" evidence="6">
    <location>
        <begin position="765"/>
        <end position="774"/>
    </location>
</feature>
<feature type="repeat" description="NHL" evidence="5">
    <location>
        <begin position="60"/>
        <end position="91"/>
    </location>
</feature>
<dbReference type="PANTHER" id="PTHR13817:SF73">
    <property type="entry name" value="FIBRONECTIN TYPE-III DOMAIN-CONTAINING PROTEIN"/>
    <property type="match status" value="1"/>
</dbReference>
<dbReference type="InterPro" id="IPR013783">
    <property type="entry name" value="Ig-like_fold"/>
</dbReference>
<feature type="region of interest" description="Disordered" evidence="6">
    <location>
        <begin position="441"/>
        <end position="462"/>
    </location>
</feature>
<organism evidence="10 11">
    <name type="scientific">Winogradskya consettensis</name>
    <dbReference type="NCBI Taxonomy" id="113560"/>
    <lineage>
        <taxon>Bacteria</taxon>
        <taxon>Bacillati</taxon>
        <taxon>Actinomycetota</taxon>
        <taxon>Actinomycetes</taxon>
        <taxon>Micromonosporales</taxon>
        <taxon>Micromonosporaceae</taxon>
        <taxon>Winogradskya</taxon>
    </lineage>
</organism>
<feature type="domain" description="Fibronectin type-III" evidence="8">
    <location>
        <begin position="981"/>
        <end position="1077"/>
    </location>
</feature>
<evidence type="ECO:0000313" key="11">
    <source>
        <dbReference type="Proteomes" id="UP000680865"/>
    </source>
</evidence>
<dbReference type="SUPFAM" id="SSF49265">
    <property type="entry name" value="Fibronectin type III"/>
    <property type="match status" value="7"/>
</dbReference>
<dbReference type="EMBL" id="BOQP01000065">
    <property type="protein sequence ID" value="GIM84380.1"/>
    <property type="molecule type" value="Genomic_DNA"/>
</dbReference>
<keyword evidence="3" id="KW-0624">Polysaccharide degradation</keyword>
<dbReference type="InterPro" id="IPR026395">
    <property type="entry name" value="CshA_fibril"/>
</dbReference>
<keyword evidence="4" id="KW-0472">Membrane</keyword>
<dbReference type="PANTHER" id="PTHR13817">
    <property type="entry name" value="TITIN"/>
    <property type="match status" value="1"/>
</dbReference>
<dbReference type="SUPFAM" id="SSF63825">
    <property type="entry name" value="YWTD domain"/>
    <property type="match status" value="1"/>
</dbReference>
<feature type="domain" description="Fibronectin type-III" evidence="8">
    <location>
        <begin position="1593"/>
        <end position="1682"/>
    </location>
</feature>
<comment type="caution">
    <text evidence="10">The sequence shown here is derived from an EMBL/GenBank/DDBJ whole genome shotgun (WGS) entry which is preliminary data.</text>
</comment>
<dbReference type="InterPro" id="IPR011042">
    <property type="entry name" value="6-blade_b-propeller_TolB-like"/>
</dbReference>
<dbReference type="InterPro" id="IPR006311">
    <property type="entry name" value="TAT_signal"/>
</dbReference>
<dbReference type="PROSITE" id="PS51125">
    <property type="entry name" value="NHL"/>
    <property type="match status" value="1"/>
</dbReference>
<dbReference type="Proteomes" id="UP000680865">
    <property type="component" value="Unassembled WGS sequence"/>
</dbReference>
<feature type="region of interest" description="Disordered" evidence="6">
    <location>
        <begin position="1471"/>
        <end position="1496"/>
    </location>
</feature>
<dbReference type="PROSITE" id="PS50853">
    <property type="entry name" value="FN3"/>
    <property type="match status" value="13"/>
</dbReference>
<feature type="domain" description="Fibronectin type-III" evidence="8">
    <location>
        <begin position="1289"/>
        <end position="1385"/>
    </location>
</feature>
<dbReference type="PROSITE" id="PS51318">
    <property type="entry name" value="TAT"/>
    <property type="match status" value="1"/>
</dbReference>
<keyword evidence="11" id="KW-1185">Reference proteome</keyword>
<feature type="chain" id="PRO_5037363975" description="Fibronectin type III domain protein" evidence="7">
    <location>
        <begin position="33"/>
        <end position="2111"/>
    </location>
</feature>
<evidence type="ECO:0000256" key="2">
    <source>
        <dbReference type="ARBA" id="ARBA00023295"/>
    </source>
</evidence>
<dbReference type="CDD" id="cd07185">
    <property type="entry name" value="OmpA_C-like"/>
    <property type="match status" value="1"/>
</dbReference>
<dbReference type="InterPro" id="IPR036737">
    <property type="entry name" value="OmpA-like_sf"/>
</dbReference>
<feature type="region of interest" description="Disordered" evidence="6">
    <location>
        <begin position="1785"/>
        <end position="1817"/>
    </location>
</feature>
<dbReference type="InterPro" id="IPR036116">
    <property type="entry name" value="FN3_sf"/>
</dbReference>
<feature type="domain" description="Fibronectin type-III" evidence="8">
    <location>
        <begin position="560"/>
        <end position="660"/>
    </location>
</feature>
<evidence type="ECO:0000256" key="7">
    <source>
        <dbReference type="SAM" id="SignalP"/>
    </source>
</evidence>
<feature type="compositionally biased region" description="Pro residues" evidence="6">
    <location>
        <begin position="1583"/>
        <end position="1594"/>
    </location>
</feature>
<feature type="domain" description="Fibronectin type-III" evidence="8">
    <location>
        <begin position="361"/>
        <end position="460"/>
    </location>
</feature>
<feature type="compositionally biased region" description="Polar residues" evidence="6">
    <location>
        <begin position="1785"/>
        <end position="1802"/>
    </location>
</feature>
<dbReference type="SMART" id="SM00060">
    <property type="entry name" value="FN3"/>
    <property type="match status" value="13"/>
</dbReference>
<keyword evidence="2" id="KW-0378">Hydrolase</keyword>
<dbReference type="PROSITE" id="PS51123">
    <property type="entry name" value="OMPA_2"/>
    <property type="match status" value="1"/>
</dbReference>
<feature type="domain" description="Fibronectin type-III" evidence="8">
    <location>
        <begin position="1175"/>
        <end position="1288"/>
    </location>
</feature>
<feature type="domain" description="Fibronectin type-III" evidence="8">
    <location>
        <begin position="1386"/>
        <end position="1485"/>
    </location>
</feature>
<evidence type="ECO:0000256" key="5">
    <source>
        <dbReference type="PROSITE-ProRule" id="PRU00504"/>
    </source>
</evidence>
<dbReference type="InterPro" id="IPR050964">
    <property type="entry name" value="Striated_Muscle_Regulatory"/>
</dbReference>
<feature type="domain" description="Fibronectin type-III" evidence="8">
    <location>
        <begin position="781"/>
        <end position="879"/>
    </location>
</feature>
<dbReference type="InterPro" id="IPR003961">
    <property type="entry name" value="FN3_dom"/>
</dbReference>
<dbReference type="Pfam" id="PF19076">
    <property type="entry name" value="CshA_repeat"/>
    <property type="match status" value="1"/>
</dbReference>
<keyword evidence="2" id="KW-0326">Glycosidase</keyword>
<feature type="domain" description="Fibronectin type-III" evidence="8">
    <location>
        <begin position="880"/>
        <end position="980"/>
    </location>
</feature>
<feature type="domain" description="Fibronectin type-III" evidence="8">
    <location>
        <begin position="662"/>
        <end position="780"/>
    </location>
</feature>
<evidence type="ECO:0000256" key="6">
    <source>
        <dbReference type="SAM" id="MobiDB-lite"/>
    </source>
</evidence>
<feature type="domain" description="Fibronectin type-III" evidence="8">
    <location>
        <begin position="1486"/>
        <end position="1587"/>
    </location>
</feature>
<gene>
    <name evidence="10" type="ORF">Aco04nite_91140</name>
</gene>
<dbReference type="InterPro" id="IPR006665">
    <property type="entry name" value="OmpA-like"/>
</dbReference>
<evidence type="ECO:0008006" key="12">
    <source>
        <dbReference type="Google" id="ProtNLM"/>
    </source>
</evidence>
<sequence>MSTSARRSILAAAAALLTGAALLTAPATPALAATGAFQLKVVAGTGTNGSTLGMSALTTQLNNPTDVAFDPAGNMYISDGTNCQVKMVAPDGTLSVKAGSGVCDPGFLIPMQSGPAASFQFGVLSGIAYNAGNLYVSDETRRVIYKIDQANNVSIYAGWQSLIVPGSTLTNGPALGQRLGAPRHLTVVGNDLYFVAASTWQFAKIDLTTNQLTVVAGNGGTGEATVGGAATGTTFLQPEGITADSAGNTYVSDVDVNKTYKIDSNGNLALLQDGLSYEALVFGADGELYGAGPGGYFDRISTTVVGHDFLGGTGELLTAAVDGPLMGSDLALPYGLDIGTDDALYLVLKNSGQVVRLATAVPAKPAAPTVTAGAGTATVTWTAPADNGTPAITSYTVQAYSNGVAVPGADCSSLPLALLTCAISGLVNGTAYTFEVTATNSEGDSLPSAGSAGTPADKPDPPAVTSLVPGAAKVTVTWSAPATNGAVITDYTVRAYDQDDALLNPANGCTAAKVLGVPALQCDVTGLANATEYKFDVTATNSAGTSNASVLSSMAMPVDAPEAPAVTAAIPGAAKVLVKWSMPVDNGSSVTGYDVQAYAGAVLQAGKTCSLTGVTKATSLECEVTGLTNGTEYTFQVTATNDEGTGPAGTSPPATPVDKPQAPVLTLATRGAAKVSVTWTPPVDNGGSMITSYTVQAYAAGVAVPGKTCTTNYIPGFPGVPASPPIIMLPIPATPATPPATQCDVTGLTNGTPYTFKVVAANAQGTGPASNESSAATPADKPAAPTVTSAAPGAAKVTVTWDAPNDNGSPITAYEVQAYDGGSLVSGKVCAPLDPTLLTGLTCDVTGLTNGTTYTFRVTASNLVGPGAFGLSQLVIPADRPQAPTVAEVVPGPSEVTVKWIAPVDFGGSAITSYKVQAYDGVTPLSGRTCSLLEVDALTDLECTIESLSNGTEYTFTVIATNVLGDSVDSLSSSVAIPVDKPQAPTVTGAEPGAGKVLVKWTAPVDFGGSAITGYKVQAFDGATPVSGGTCAATAPTLECEVSGLTNGTAYTFEVTATNDVGDSVKAGVSAVAVPVDKPDAPMVTAVEPGAGKVLVKWTAPVDFGGSAITGYKVQAFDGATPVSGGTCAATAPTLECEVSGLTNGTAYTFEVTATNDVGDSVKAGVSAVAVPVDKPQAPTVTAVEPGAGKVLVKWTAPVDFGGSAITGYKVQAYAGVTAVPGATCDVPVLPFVPVLPILLPVLLPAAGLECAIDGLTNGTPYTFEVTATNDVGDSVKAGVSAVAIPVDKPQAPTVTATVPGAGKVLVKWTAPVDFGGSVITGYKVQAYDGETPVSGGTCTATGAALECEVTGLSNGTPYTFEVTATNDVGDSLKTGVSEVTVPIDIPEAPTVTAVVAGPATVTVKWSEPVVGGGTAITGYEAQAYENGSPTGKICTLTNLITNPALECAVTGLTNGTAYTFKVRAMNKAGDGALSDPSDPATPVDKPKAPAVTSAAAGTNSASLTWTAPTDTGGRPVTSYQVQVYQAGVAVNNATCAISAPFASPLTCSVAGLTNGTAYTLRVVAANSVGTGPESADSSPVTPTVPVPPVPNAPDAPGTPTASAGVSSITVSWPAASGVVTGYTAYASPGSASCSTSSASDRSCVIGAIAGTSYTVTVVARGPGGASAASAASNAVTPTAPVEPTTVPTDVPVTLTTDKGQLSIATPAQTITVIGTGFAPFSTAKVTIYSDPIVLGTVTTDANGSFSVPVTIPASLEAGSHTFLASGVDPQGQTRQMALPVTVAPASSDSSGANDENQTTTLPVPKGGGITLLDSDGNPASTVTVPKQGTYAVDATTGIITFVPVTGFVGKATPVTYRITDSIGTMITGTYTAVVTEFSAPNPGGPEPSTGSVKVVVPKLVVTSGQPKSATMTATATFTAAVKGRSTVKLWSTVSGKRVVLGTGTIKTTTAGKRVAVRVVLNPLGRALTARPGGYVVAVSITTVPDSGKTLRASSRTNLVLSSFTAPRAVYFATASGSVSKAQTKYLTTMRAKLHGVKSVTCVGHTDDRGNKAASLALGRKRAKAVCSVLAARLHFRTVIVTKGDANPSATNKTKAGMARNRRADIIVNYR</sequence>
<evidence type="ECO:0000256" key="1">
    <source>
        <dbReference type="ARBA" id="ARBA00022737"/>
    </source>
</evidence>
<dbReference type="InterPro" id="IPR001258">
    <property type="entry name" value="NHL_repeat"/>
</dbReference>
<proteinExistence type="predicted"/>
<feature type="region of interest" description="Disordered" evidence="6">
    <location>
        <begin position="1570"/>
        <end position="1602"/>
    </location>
</feature>
<dbReference type="Gene3D" id="2.120.10.30">
    <property type="entry name" value="TolB, C-terminal domain"/>
    <property type="match status" value="2"/>
</dbReference>
<dbReference type="Gene3D" id="2.60.40.10">
    <property type="entry name" value="Immunoglobulins"/>
    <property type="match status" value="13"/>
</dbReference>
<dbReference type="CDD" id="cd00063">
    <property type="entry name" value="FN3"/>
    <property type="match status" value="12"/>
</dbReference>
<feature type="domain" description="Fibronectin type-III" evidence="8">
    <location>
        <begin position="1078"/>
        <end position="1174"/>
    </location>
</feature>
<feature type="domain" description="Fibronectin type-III" evidence="8">
    <location>
        <begin position="461"/>
        <end position="559"/>
    </location>
</feature>
<dbReference type="Pfam" id="PF00041">
    <property type="entry name" value="fn3"/>
    <property type="match status" value="12"/>
</dbReference>
<feature type="region of interest" description="Disordered" evidence="6">
    <location>
        <begin position="765"/>
        <end position="791"/>
    </location>
</feature>
<feature type="compositionally biased region" description="Low complexity" evidence="6">
    <location>
        <begin position="775"/>
        <end position="788"/>
    </location>
</feature>
<dbReference type="RefSeq" id="WP_213003417.1">
    <property type="nucleotide sequence ID" value="NZ_BAAATW010000022.1"/>
</dbReference>
<dbReference type="GO" id="GO:0000272">
    <property type="term" value="P:polysaccharide catabolic process"/>
    <property type="evidence" value="ECO:0007669"/>
    <property type="project" value="UniProtKB-KW"/>
</dbReference>
<name>A0A919W6S3_9ACTN</name>
<feature type="signal peptide" evidence="7">
    <location>
        <begin position="1"/>
        <end position="32"/>
    </location>
</feature>
<evidence type="ECO:0000256" key="4">
    <source>
        <dbReference type="PROSITE-ProRule" id="PRU00473"/>
    </source>
</evidence>
<keyword evidence="7" id="KW-0732">Signal</keyword>
<evidence type="ECO:0000256" key="3">
    <source>
        <dbReference type="ARBA" id="ARBA00023326"/>
    </source>
</evidence>
<dbReference type="Gene3D" id="3.30.1330.60">
    <property type="entry name" value="OmpA-like domain"/>
    <property type="match status" value="1"/>
</dbReference>
<dbReference type="GO" id="GO:0016020">
    <property type="term" value="C:membrane"/>
    <property type="evidence" value="ECO:0007669"/>
    <property type="project" value="UniProtKB-UniRule"/>
</dbReference>
<keyword evidence="1" id="KW-0677">Repeat</keyword>
<reference evidence="10" key="1">
    <citation type="submission" date="2021-03" db="EMBL/GenBank/DDBJ databases">
        <title>Whole genome shotgun sequence of Actinoplanes consettensis NBRC 14913.</title>
        <authorList>
            <person name="Komaki H."/>
            <person name="Tamura T."/>
        </authorList>
    </citation>
    <scope>NUCLEOTIDE SEQUENCE</scope>
    <source>
        <strain evidence="10">NBRC 14913</strain>
    </source>
</reference>
<evidence type="ECO:0000313" key="10">
    <source>
        <dbReference type="EMBL" id="GIM84380.1"/>
    </source>
</evidence>
<evidence type="ECO:0000259" key="9">
    <source>
        <dbReference type="PROSITE" id="PS51123"/>
    </source>
</evidence>
<feature type="domain" description="OmpA-like" evidence="9">
    <location>
        <begin position="1999"/>
        <end position="2111"/>
    </location>
</feature>
<keyword evidence="3" id="KW-0119">Carbohydrate metabolism</keyword>
<dbReference type="GO" id="GO:0016798">
    <property type="term" value="F:hydrolase activity, acting on glycosyl bonds"/>
    <property type="evidence" value="ECO:0007669"/>
    <property type="project" value="UniProtKB-KW"/>
</dbReference>
<protein>
    <recommendedName>
        <fullName evidence="12">Fibronectin type III domain protein</fullName>
    </recommendedName>
</protein>